<keyword evidence="3" id="KW-0963">Cytoplasm</keyword>
<dbReference type="PANTHER" id="PTHR23244">
    <property type="entry name" value="KELCH REPEAT DOMAIN"/>
    <property type="match status" value="1"/>
</dbReference>
<evidence type="ECO:0000256" key="7">
    <source>
        <dbReference type="SAM" id="MobiDB-lite"/>
    </source>
</evidence>
<feature type="region of interest" description="Disordered" evidence="7">
    <location>
        <begin position="1059"/>
        <end position="1086"/>
    </location>
</feature>
<dbReference type="PANTHER" id="PTHR23244:SF456">
    <property type="entry name" value="MULTIPLE EPIDERMAL GROWTH FACTOR-LIKE DOMAINS PROTEIN 8"/>
    <property type="match status" value="1"/>
</dbReference>
<evidence type="ECO:0000256" key="5">
    <source>
        <dbReference type="ARBA" id="ARBA00023054"/>
    </source>
</evidence>
<feature type="region of interest" description="Disordered" evidence="7">
    <location>
        <begin position="1146"/>
        <end position="1230"/>
    </location>
</feature>
<dbReference type="GO" id="GO:0051285">
    <property type="term" value="C:cell cortex of cell tip"/>
    <property type="evidence" value="ECO:0007669"/>
    <property type="project" value="TreeGrafter"/>
</dbReference>
<feature type="compositionally biased region" description="Polar residues" evidence="7">
    <location>
        <begin position="1200"/>
        <end position="1222"/>
    </location>
</feature>
<evidence type="ECO:0000256" key="3">
    <source>
        <dbReference type="ARBA" id="ARBA00022490"/>
    </source>
</evidence>
<feature type="compositionally biased region" description="Polar residues" evidence="7">
    <location>
        <begin position="28"/>
        <end position="50"/>
    </location>
</feature>
<feature type="coiled-coil region" evidence="6">
    <location>
        <begin position="1320"/>
        <end position="1415"/>
    </location>
</feature>
<feature type="compositionally biased region" description="Low complexity" evidence="7">
    <location>
        <begin position="95"/>
        <end position="121"/>
    </location>
</feature>
<keyword evidence="9" id="KW-1185">Reference proteome</keyword>
<feature type="compositionally biased region" description="Basic and acidic residues" evidence="7">
    <location>
        <begin position="1059"/>
        <end position="1080"/>
    </location>
</feature>
<evidence type="ECO:0000256" key="4">
    <source>
        <dbReference type="ARBA" id="ARBA00022737"/>
    </source>
</evidence>
<evidence type="ECO:0000256" key="6">
    <source>
        <dbReference type="SAM" id="Coils"/>
    </source>
</evidence>
<feature type="region of interest" description="Disordered" evidence="7">
    <location>
        <begin position="457"/>
        <end position="657"/>
    </location>
</feature>
<feature type="compositionally biased region" description="Low complexity" evidence="7">
    <location>
        <begin position="65"/>
        <end position="85"/>
    </location>
</feature>
<dbReference type="GO" id="GO:0061245">
    <property type="term" value="P:establishment or maintenance of bipolar cell polarity"/>
    <property type="evidence" value="ECO:0007669"/>
    <property type="project" value="TreeGrafter"/>
</dbReference>
<comment type="subcellular location">
    <subcellularLocation>
        <location evidence="1">Cytoplasm</location>
    </subcellularLocation>
</comment>
<proteinExistence type="predicted"/>
<dbReference type="STRING" id="686832.A0A0C2Z3M2"/>
<keyword evidence="5 6" id="KW-0175">Coiled coil</keyword>
<accession>A0A0C2Z3M2</accession>
<keyword evidence="4" id="KW-0677">Repeat</keyword>
<protein>
    <submittedName>
        <fullName evidence="8">Uncharacterized protein</fullName>
    </submittedName>
</protein>
<dbReference type="InterPro" id="IPR015915">
    <property type="entry name" value="Kelch-typ_b-propeller"/>
</dbReference>
<reference evidence="9" key="2">
    <citation type="submission" date="2015-01" db="EMBL/GenBank/DDBJ databases">
        <title>Evolutionary Origins and Diversification of the Mycorrhizal Mutualists.</title>
        <authorList>
            <consortium name="DOE Joint Genome Institute"/>
            <consortium name="Mycorrhizal Genomics Consortium"/>
            <person name="Kohler A."/>
            <person name="Kuo A."/>
            <person name="Nagy L.G."/>
            <person name="Floudas D."/>
            <person name="Copeland A."/>
            <person name="Barry K.W."/>
            <person name="Cichocki N."/>
            <person name="Veneault-Fourrey C."/>
            <person name="LaButti K."/>
            <person name="Lindquist E.A."/>
            <person name="Lipzen A."/>
            <person name="Lundell T."/>
            <person name="Morin E."/>
            <person name="Murat C."/>
            <person name="Riley R."/>
            <person name="Ohm R."/>
            <person name="Sun H."/>
            <person name="Tunlid A."/>
            <person name="Henrissat B."/>
            <person name="Grigoriev I.V."/>
            <person name="Hibbett D.S."/>
            <person name="Martin F."/>
        </authorList>
    </citation>
    <scope>NUCLEOTIDE SEQUENCE [LARGE SCALE GENOMIC DNA]</scope>
    <source>
        <strain evidence="9">h7</strain>
    </source>
</reference>
<feature type="region of interest" description="Disordered" evidence="7">
    <location>
        <begin position="1289"/>
        <end position="1317"/>
    </location>
</feature>
<feature type="region of interest" description="Disordered" evidence="7">
    <location>
        <begin position="716"/>
        <end position="744"/>
    </location>
</feature>
<gene>
    <name evidence="8" type="ORF">M413DRAFT_210536</name>
</gene>
<keyword evidence="2" id="KW-0880">Kelch repeat</keyword>
<sequence length="1487" mass="163863">MSFFSRKKNQQQPPAQPPATVTVTQTPSQALAQLSNASRELNPPQQQSGSLRGDSALASAPGLVPISQQQSQQQQQQPQQRSQIRNNPPGGANLQPSNSLQAQPPSQQQQQQPPSRPYPWSTRRLVLLPPTVINKPGIAPPTSPSPLPFPRYGHALPATATPNGELYIFGGLVRETARNDVYMFNCHNNAATLIQTSGVAPSPRMGHASALVGNVIIVWGGDTNTDPNMRPDENQDNGLYLLNLLSREWSTLGVTGPAPSGRYGHAVAMVGSKFFVFGGQVDGEFLNDLWAFDLNSLKTQSASWEKWEPASADRPAPRTGHVCIAFEDQIILFGGTDRKYHYNDTWSFNLQTRIWTELNCIGFIPHAREGHAAAIIGNVVYIFGGRGVDGMDLSDLVAFKISNQRWYMFQGMGPSPSGRSGHAMASFQSKVFVLGGESFAPSNTDDMTHVLETKHIKYPDDNKGPLVSAVPPASQNTSRKPTQTPQNTPAQQQQPGPTPNTNERAMSPSVAPGPERAISPPGKKPMQPNGVVQQAFPNAPVSNGKGKAPLRPQRNDEEFGTDDGLDITSSESYQTHQSRAKSPMSTTRAVSPPASQPPSMAAISMGLNGPSNGRSSPAVTGRASPLTGRSSPAVDRSRTVAGSNTGHGSETYVPNGPNISPLANGFARPGSRSGNGSVGNVTADLINTIKAKDLELDSVKRQMAWMKEALGKATRSGFVQTDREGSPEIGFANNSSPSPDDSGDSKYLELALKFKQFKAQVQTAMAEQAKQASERIAEAERIKGSAGQEAAYYRAKIAAMEANNEQEVTRIERVRVSELESHMSALMSERWAQDRKLGELNDSLVLQTMLSEQAEARAAEAIKRAEKTDEVHNRTAQLYNDLLDSHESLEVKFREHQDRLVSHSSLLEQREAEEVGLRSQIDELTQSREQHIRALDQARIALQASSARAVEIDMQYQRAQEQIKALETDVAELRGEVETRTAEAEAARARLTDAENSWAKSREEADAFRALTTTSLGELLDSHRDLKADEDRLLRGHSEKIQAVEAEAQSLRLMLRETAQRADDASNKLAEERKRTRDQETENSTLQSQIVVLRGQLSNALADAARLRKDLSTAENRAREKSKEVSDATAKLGMLRNYLAENGVGIDEDDIRPSSRVNGSNSPEAISELESKLAERTRLPENSERELAQALRRKRDAEAQVTQLSSQLDRVRSSQSPSSNTDVEARAQEAEEKLEIATQDFKAQMQQLETDYNVAVNYLKGTEKMMHRMREELNKQRKTNAVLQSEVDKLRGGKPSDPRVRNVNGRGTPSTEDEGTRSHLFDAQRQVQRLSNENKELRLRLENLEKELELLRDNLLASQQEADDRFNQVEVLQQDIERLQQSLEIARGGPNETLLEKLHNENSTLRHENDQLSHKIGLLLEAEPAYPGRPMSGRMSTTSSENAIAFEHLSSELDDWQRQLASSMSNRRPLSDFEAPLPTERTRSPRS</sequence>
<feature type="compositionally biased region" description="Basic and acidic residues" evidence="7">
    <location>
        <begin position="1289"/>
        <end position="1300"/>
    </location>
</feature>
<dbReference type="Proteomes" id="UP000053424">
    <property type="component" value="Unassembled WGS sequence"/>
</dbReference>
<feature type="compositionally biased region" description="Low complexity" evidence="7">
    <location>
        <begin position="10"/>
        <end position="27"/>
    </location>
</feature>
<feature type="coiled-coil region" evidence="6">
    <location>
        <begin position="907"/>
        <end position="990"/>
    </location>
</feature>
<feature type="compositionally biased region" description="Low complexity" evidence="7">
    <location>
        <begin position="589"/>
        <end position="604"/>
    </location>
</feature>
<evidence type="ECO:0000313" key="8">
    <source>
        <dbReference type="EMBL" id="KIM47827.1"/>
    </source>
</evidence>
<feature type="compositionally biased region" description="Basic and acidic residues" evidence="7">
    <location>
        <begin position="1169"/>
        <end position="1187"/>
    </location>
</feature>
<evidence type="ECO:0000313" key="9">
    <source>
        <dbReference type="Proteomes" id="UP000053424"/>
    </source>
</evidence>
<feature type="compositionally biased region" description="Polar residues" evidence="7">
    <location>
        <begin position="1155"/>
        <end position="1164"/>
    </location>
</feature>
<dbReference type="Pfam" id="PF24681">
    <property type="entry name" value="Kelch_KLHDC2_KLHL20_DRC7"/>
    <property type="match status" value="1"/>
</dbReference>
<dbReference type="FunFam" id="2.120.10.80:FF:000049">
    <property type="entry name" value="Cell polarity protein (Tea1)"/>
    <property type="match status" value="1"/>
</dbReference>
<feature type="region of interest" description="Disordered" evidence="7">
    <location>
        <begin position="1460"/>
        <end position="1487"/>
    </location>
</feature>
<feature type="compositionally biased region" description="Low complexity" evidence="7">
    <location>
        <begin position="481"/>
        <end position="502"/>
    </location>
</feature>
<dbReference type="HOGENOM" id="CLU_002697_0_0_1"/>
<evidence type="ECO:0000256" key="2">
    <source>
        <dbReference type="ARBA" id="ARBA00022441"/>
    </source>
</evidence>
<feature type="compositionally biased region" description="Polar residues" evidence="7">
    <location>
        <begin position="567"/>
        <end position="577"/>
    </location>
</feature>
<dbReference type="EMBL" id="KN831769">
    <property type="protein sequence ID" value="KIM47827.1"/>
    <property type="molecule type" value="Genomic_DNA"/>
</dbReference>
<evidence type="ECO:0000256" key="1">
    <source>
        <dbReference type="ARBA" id="ARBA00004496"/>
    </source>
</evidence>
<feature type="region of interest" description="Disordered" evidence="7">
    <location>
        <begin position="1"/>
        <end position="121"/>
    </location>
</feature>
<dbReference type="Gene3D" id="2.120.10.80">
    <property type="entry name" value="Kelch-type beta propeller"/>
    <property type="match status" value="2"/>
</dbReference>
<feature type="compositionally biased region" description="Polar residues" evidence="7">
    <location>
        <begin position="609"/>
        <end position="618"/>
    </location>
</feature>
<name>A0A0C2Z3M2_HEBCY</name>
<reference evidence="8 9" key="1">
    <citation type="submission" date="2014-04" db="EMBL/GenBank/DDBJ databases">
        <authorList>
            <consortium name="DOE Joint Genome Institute"/>
            <person name="Kuo A."/>
            <person name="Gay G."/>
            <person name="Dore J."/>
            <person name="Kohler A."/>
            <person name="Nagy L.G."/>
            <person name="Floudas D."/>
            <person name="Copeland A."/>
            <person name="Barry K.W."/>
            <person name="Cichocki N."/>
            <person name="Veneault-Fourrey C."/>
            <person name="LaButti K."/>
            <person name="Lindquist E.A."/>
            <person name="Lipzen A."/>
            <person name="Lundell T."/>
            <person name="Morin E."/>
            <person name="Murat C."/>
            <person name="Sun H."/>
            <person name="Tunlid A."/>
            <person name="Henrissat B."/>
            <person name="Grigoriev I.V."/>
            <person name="Hibbett D.S."/>
            <person name="Martin F."/>
            <person name="Nordberg H.P."/>
            <person name="Cantor M.N."/>
            <person name="Hua S.X."/>
        </authorList>
    </citation>
    <scope>NUCLEOTIDE SEQUENCE [LARGE SCALE GENOMIC DNA]</scope>
    <source>
        <strain evidence="9">h7</strain>
    </source>
</reference>
<organism evidence="8 9">
    <name type="scientific">Hebeloma cylindrosporum</name>
    <dbReference type="NCBI Taxonomy" id="76867"/>
    <lineage>
        <taxon>Eukaryota</taxon>
        <taxon>Fungi</taxon>
        <taxon>Dikarya</taxon>
        <taxon>Basidiomycota</taxon>
        <taxon>Agaricomycotina</taxon>
        <taxon>Agaricomycetes</taxon>
        <taxon>Agaricomycetidae</taxon>
        <taxon>Agaricales</taxon>
        <taxon>Agaricineae</taxon>
        <taxon>Hymenogastraceae</taxon>
        <taxon>Hebeloma</taxon>
    </lineage>
</organism>
<dbReference type="SUPFAM" id="SSF117281">
    <property type="entry name" value="Kelch motif"/>
    <property type="match status" value="1"/>
</dbReference>
<dbReference type="SUPFAM" id="SSF57997">
    <property type="entry name" value="Tropomyosin"/>
    <property type="match status" value="1"/>
</dbReference>
<dbReference type="OrthoDB" id="45365at2759"/>